<evidence type="ECO:0000256" key="1">
    <source>
        <dbReference type="SAM" id="MobiDB-lite"/>
    </source>
</evidence>
<organism evidence="2 3">
    <name type="scientific">Actinidia chinensis var. chinensis</name>
    <name type="common">Chinese soft-hair kiwi</name>
    <dbReference type="NCBI Taxonomy" id="1590841"/>
    <lineage>
        <taxon>Eukaryota</taxon>
        <taxon>Viridiplantae</taxon>
        <taxon>Streptophyta</taxon>
        <taxon>Embryophyta</taxon>
        <taxon>Tracheophyta</taxon>
        <taxon>Spermatophyta</taxon>
        <taxon>Magnoliopsida</taxon>
        <taxon>eudicotyledons</taxon>
        <taxon>Gunneridae</taxon>
        <taxon>Pentapetalae</taxon>
        <taxon>asterids</taxon>
        <taxon>Ericales</taxon>
        <taxon>Actinidiaceae</taxon>
        <taxon>Actinidia</taxon>
    </lineage>
</organism>
<reference evidence="3" key="2">
    <citation type="journal article" date="2018" name="BMC Genomics">
        <title>A manually annotated Actinidia chinensis var. chinensis (kiwifruit) genome highlights the challenges associated with draft genomes and gene prediction in plants.</title>
        <authorList>
            <person name="Pilkington S.M."/>
            <person name="Crowhurst R."/>
            <person name="Hilario E."/>
            <person name="Nardozza S."/>
            <person name="Fraser L."/>
            <person name="Peng Y."/>
            <person name="Gunaseelan K."/>
            <person name="Simpson R."/>
            <person name="Tahir J."/>
            <person name="Deroles S.C."/>
            <person name="Templeton K."/>
            <person name="Luo Z."/>
            <person name="Davy M."/>
            <person name="Cheng C."/>
            <person name="McNeilage M."/>
            <person name="Scaglione D."/>
            <person name="Liu Y."/>
            <person name="Zhang Q."/>
            <person name="Datson P."/>
            <person name="De Silva N."/>
            <person name="Gardiner S.E."/>
            <person name="Bassett H."/>
            <person name="Chagne D."/>
            <person name="McCallum J."/>
            <person name="Dzierzon H."/>
            <person name="Deng C."/>
            <person name="Wang Y.Y."/>
            <person name="Barron L."/>
            <person name="Manako K."/>
            <person name="Bowen J."/>
            <person name="Foster T.M."/>
            <person name="Erridge Z.A."/>
            <person name="Tiffin H."/>
            <person name="Waite C.N."/>
            <person name="Davies K.M."/>
            <person name="Grierson E.P."/>
            <person name="Laing W.A."/>
            <person name="Kirk R."/>
            <person name="Chen X."/>
            <person name="Wood M."/>
            <person name="Montefiori M."/>
            <person name="Brummell D.A."/>
            <person name="Schwinn K.E."/>
            <person name="Catanach A."/>
            <person name="Fullerton C."/>
            <person name="Li D."/>
            <person name="Meiyalaghan S."/>
            <person name="Nieuwenhuizen N."/>
            <person name="Read N."/>
            <person name="Prakash R."/>
            <person name="Hunter D."/>
            <person name="Zhang H."/>
            <person name="McKenzie M."/>
            <person name="Knabel M."/>
            <person name="Harris A."/>
            <person name="Allan A.C."/>
            <person name="Gleave A."/>
            <person name="Chen A."/>
            <person name="Janssen B.J."/>
            <person name="Plunkett B."/>
            <person name="Ampomah-Dwamena C."/>
            <person name="Voogd C."/>
            <person name="Leif D."/>
            <person name="Lafferty D."/>
            <person name="Souleyre E.J.F."/>
            <person name="Varkonyi-Gasic E."/>
            <person name="Gambi F."/>
            <person name="Hanley J."/>
            <person name="Yao J.L."/>
            <person name="Cheung J."/>
            <person name="David K.M."/>
            <person name="Warren B."/>
            <person name="Marsh K."/>
            <person name="Snowden K.C."/>
            <person name="Lin-Wang K."/>
            <person name="Brian L."/>
            <person name="Martinez-Sanchez M."/>
            <person name="Wang M."/>
            <person name="Ileperuma N."/>
            <person name="Macnee N."/>
            <person name="Campin R."/>
            <person name="McAtee P."/>
            <person name="Drummond R.S.M."/>
            <person name="Espley R.V."/>
            <person name="Ireland H.S."/>
            <person name="Wu R."/>
            <person name="Atkinson R.G."/>
            <person name="Karunairetnam S."/>
            <person name="Bulley S."/>
            <person name="Chunkath S."/>
            <person name="Hanley Z."/>
            <person name="Storey R."/>
            <person name="Thrimawithana A.H."/>
            <person name="Thomson S."/>
            <person name="David C."/>
            <person name="Testolin R."/>
            <person name="Huang H."/>
            <person name="Hellens R.P."/>
            <person name="Schaffer R.J."/>
        </authorList>
    </citation>
    <scope>NUCLEOTIDE SEQUENCE [LARGE SCALE GENOMIC DNA]</scope>
    <source>
        <strain evidence="3">cv. Red5</strain>
    </source>
</reference>
<proteinExistence type="predicted"/>
<sequence length="196" mass="21761">MDRRESQPQSLGTIDRLLDFTMKQFKAAALKLTTFGGSFCRGLAICRWLFDLIIQNLAAQATKPVTLGPPVHHGSPHMPNLGPSPDVVNYESEQSVILCTNDGFSQDGKGLEPIQDEDKTDHEKKPEEDGKQVKGPPKKMVSINDRAEVLIFSSKEKRRTKSTIRLPSMKSKNDEETKPPKSILKVGSKSNDETTN</sequence>
<feature type="compositionally biased region" description="Basic and acidic residues" evidence="1">
    <location>
        <begin position="116"/>
        <end position="132"/>
    </location>
</feature>
<comment type="caution">
    <text evidence="2">The sequence shown here is derived from an EMBL/GenBank/DDBJ whole genome shotgun (WGS) entry which is preliminary data.</text>
</comment>
<dbReference type="EMBL" id="NKQK01000010">
    <property type="protein sequence ID" value="PSS19633.1"/>
    <property type="molecule type" value="Genomic_DNA"/>
</dbReference>
<accession>A0A2R6R307</accession>
<dbReference type="InParanoid" id="A0A2R6R307"/>
<protein>
    <submittedName>
        <fullName evidence="2">Fibrous sheath CABYR-binding protein</fullName>
    </submittedName>
</protein>
<dbReference type="Proteomes" id="UP000241394">
    <property type="component" value="Chromosome LG10"/>
</dbReference>
<dbReference type="Gramene" id="PSS19633">
    <property type="protein sequence ID" value="PSS19633"/>
    <property type="gene ID" value="CEY00_Acc11055"/>
</dbReference>
<dbReference type="OMA" id="RLFCFIM"/>
<dbReference type="OrthoDB" id="1531937at2759"/>
<evidence type="ECO:0000313" key="2">
    <source>
        <dbReference type="EMBL" id="PSS19633.1"/>
    </source>
</evidence>
<name>A0A2R6R307_ACTCC</name>
<reference evidence="2 3" key="1">
    <citation type="submission" date="2017-07" db="EMBL/GenBank/DDBJ databases">
        <title>An improved, manually edited Actinidia chinensis var. chinensis (kiwifruit) genome highlights the challenges associated with draft genomes and gene prediction in plants.</title>
        <authorList>
            <person name="Pilkington S."/>
            <person name="Crowhurst R."/>
            <person name="Hilario E."/>
            <person name="Nardozza S."/>
            <person name="Fraser L."/>
            <person name="Peng Y."/>
            <person name="Gunaseelan K."/>
            <person name="Simpson R."/>
            <person name="Tahir J."/>
            <person name="Deroles S."/>
            <person name="Templeton K."/>
            <person name="Luo Z."/>
            <person name="Davy M."/>
            <person name="Cheng C."/>
            <person name="Mcneilage M."/>
            <person name="Scaglione D."/>
            <person name="Liu Y."/>
            <person name="Zhang Q."/>
            <person name="Datson P."/>
            <person name="De Silva N."/>
            <person name="Gardiner S."/>
            <person name="Bassett H."/>
            <person name="Chagne D."/>
            <person name="Mccallum J."/>
            <person name="Dzierzon H."/>
            <person name="Deng C."/>
            <person name="Wang Y.-Y."/>
            <person name="Barron N."/>
            <person name="Manako K."/>
            <person name="Bowen J."/>
            <person name="Foster T."/>
            <person name="Erridge Z."/>
            <person name="Tiffin H."/>
            <person name="Waite C."/>
            <person name="Davies K."/>
            <person name="Grierson E."/>
            <person name="Laing W."/>
            <person name="Kirk R."/>
            <person name="Chen X."/>
            <person name="Wood M."/>
            <person name="Montefiori M."/>
            <person name="Brummell D."/>
            <person name="Schwinn K."/>
            <person name="Catanach A."/>
            <person name="Fullerton C."/>
            <person name="Li D."/>
            <person name="Meiyalaghan S."/>
            <person name="Nieuwenhuizen N."/>
            <person name="Read N."/>
            <person name="Prakash R."/>
            <person name="Hunter D."/>
            <person name="Zhang H."/>
            <person name="Mckenzie M."/>
            <person name="Knabel M."/>
            <person name="Harris A."/>
            <person name="Allan A."/>
            <person name="Chen A."/>
            <person name="Janssen B."/>
            <person name="Plunkett B."/>
            <person name="Dwamena C."/>
            <person name="Voogd C."/>
            <person name="Leif D."/>
            <person name="Lafferty D."/>
            <person name="Souleyre E."/>
            <person name="Varkonyi-Gasic E."/>
            <person name="Gambi F."/>
            <person name="Hanley J."/>
            <person name="Yao J.-L."/>
            <person name="Cheung J."/>
            <person name="David K."/>
            <person name="Warren B."/>
            <person name="Marsh K."/>
            <person name="Snowden K."/>
            <person name="Lin-Wang K."/>
            <person name="Brian L."/>
            <person name="Martinez-Sanchez M."/>
            <person name="Wang M."/>
            <person name="Ileperuma N."/>
            <person name="Macnee N."/>
            <person name="Campin R."/>
            <person name="Mcatee P."/>
            <person name="Drummond R."/>
            <person name="Espley R."/>
            <person name="Ireland H."/>
            <person name="Wu R."/>
            <person name="Atkinson R."/>
            <person name="Karunairetnam S."/>
            <person name="Bulley S."/>
            <person name="Chunkath S."/>
            <person name="Hanley Z."/>
            <person name="Storey R."/>
            <person name="Thrimawithana A."/>
            <person name="Thomson S."/>
            <person name="David C."/>
            <person name="Testolin R."/>
        </authorList>
    </citation>
    <scope>NUCLEOTIDE SEQUENCE [LARGE SCALE GENOMIC DNA]</scope>
    <source>
        <strain evidence="3">cv. Red5</strain>
        <tissue evidence="2">Young leaf</tissue>
    </source>
</reference>
<gene>
    <name evidence="2" type="ORF">CEY00_Acc11055</name>
</gene>
<evidence type="ECO:0000313" key="3">
    <source>
        <dbReference type="Proteomes" id="UP000241394"/>
    </source>
</evidence>
<keyword evidence="3" id="KW-1185">Reference proteome</keyword>
<feature type="region of interest" description="Disordered" evidence="1">
    <location>
        <begin position="101"/>
        <end position="196"/>
    </location>
</feature>
<dbReference type="AlphaFoldDB" id="A0A2R6R307"/>